<reference evidence="8" key="1">
    <citation type="journal article" date="2014" name="Genome Announc.">
        <title>Draft Genome Sequence of Marine Flavobacterium Jejuia pallidilutea Strain 11shimoA1 and Pigmentation Mutants.</title>
        <authorList>
            <person name="Takatani N."/>
            <person name="Nakanishi M."/>
            <person name="Meirelles P."/>
            <person name="Mino S."/>
            <person name="Suda W."/>
            <person name="Oshima K."/>
            <person name="Hattori M."/>
            <person name="Ohkuma M."/>
            <person name="Hosokawa M."/>
            <person name="Miyashita K."/>
            <person name="Thompson F.L."/>
            <person name="Niwa A."/>
            <person name="Sawabe T."/>
            <person name="Sawabe T."/>
        </authorList>
    </citation>
    <scope>NUCLEOTIDE SEQUENCE [LARGE SCALE GENOMIC DNA]</scope>
    <source>
        <strain evidence="8">JCM 19538</strain>
    </source>
</reference>
<dbReference type="GO" id="GO:0006357">
    <property type="term" value="P:regulation of transcription by RNA polymerase II"/>
    <property type="evidence" value="ECO:0007669"/>
    <property type="project" value="TreeGrafter"/>
</dbReference>
<keyword evidence="1" id="KW-0853">WD repeat</keyword>
<dbReference type="Gene3D" id="2.130.10.10">
    <property type="entry name" value="YVTN repeat-like/Quinoprotein amine dehydrogenase"/>
    <property type="match status" value="2"/>
</dbReference>
<keyword evidence="8" id="KW-1185">Reference proteome</keyword>
<dbReference type="InterPro" id="IPR013979">
    <property type="entry name" value="TIF_beta_prop-like"/>
</dbReference>
<organism evidence="5 7">
    <name type="scientific">Jejuia pallidilutea</name>
    <dbReference type="NCBI Taxonomy" id="504487"/>
    <lineage>
        <taxon>Bacteria</taxon>
        <taxon>Pseudomonadati</taxon>
        <taxon>Bacteroidota</taxon>
        <taxon>Flavobacteriia</taxon>
        <taxon>Flavobacteriales</taxon>
        <taxon>Flavobacteriaceae</taxon>
        <taxon>Jejuia</taxon>
    </lineage>
</organism>
<evidence type="ECO:0000256" key="2">
    <source>
        <dbReference type="ARBA" id="ARBA00022737"/>
    </source>
</evidence>
<evidence type="ECO:0000313" key="4">
    <source>
        <dbReference type="EMBL" id="GAL67288.1"/>
    </source>
</evidence>
<evidence type="ECO:0000313" key="6">
    <source>
        <dbReference type="EMBL" id="GAL90023.1"/>
    </source>
</evidence>
<dbReference type="EMBL" id="BBNR01000009">
    <property type="protein sequence ID" value="GAL67288.1"/>
    <property type="molecule type" value="Genomic_DNA"/>
</dbReference>
<dbReference type="Pfam" id="PF08662">
    <property type="entry name" value="eIF2A"/>
    <property type="match status" value="1"/>
</dbReference>
<dbReference type="InterPro" id="IPR045183">
    <property type="entry name" value="Ebi-like"/>
</dbReference>
<dbReference type="AlphaFoldDB" id="A0A090W221"/>
<evidence type="ECO:0000313" key="8">
    <source>
        <dbReference type="Proteomes" id="UP000030184"/>
    </source>
</evidence>
<dbReference type="InterPro" id="IPR036322">
    <property type="entry name" value="WD40_repeat_dom_sf"/>
</dbReference>
<dbReference type="InterPro" id="IPR001680">
    <property type="entry name" value="WD40_rpt"/>
</dbReference>
<dbReference type="Proteomes" id="UP000029646">
    <property type="component" value="Unassembled WGS sequence"/>
</dbReference>
<dbReference type="eggNOG" id="COG2319">
    <property type="taxonomic scope" value="Bacteria"/>
</dbReference>
<evidence type="ECO:0000256" key="1">
    <source>
        <dbReference type="ARBA" id="ARBA00022574"/>
    </source>
</evidence>
<dbReference type="SMART" id="SM00320">
    <property type="entry name" value="WD40"/>
    <property type="match status" value="6"/>
</dbReference>
<dbReference type="STRING" id="504487.JCM19538_763"/>
<dbReference type="InterPro" id="IPR015943">
    <property type="entry name" value="WD40/YVTN_repeat-like_dom_sf"/>
</dbReference>
<name>A0A090W221_9FLAO</name>
<dbReference type="OrthoDB" id="1492850at2"/>
<protein>
    <submittedName>
        <fullName evidence="5">WD-40 repeat protein</fullName>
    </submittedName>
</protein>
<dbReference type="Proteomes" id="UP000030184">
    <property type="component" value="Unassembled WGS sequence"/>
</dbReference>
<dbReference type="PROSITE" id="PS51257">
    <property type="entry name" value="PROKAR_LIPOPROTEIN"/>
    <property type="match status" value="1"/>
</dbReference>
<feature type="domain" description="Translation initiation factor beta propellor-like" evidence="3">
    <location>
        <begin position="145"/>
        <end position="276"/>
    </location>
</feature>
<dbReference type="PANTHER" id="PTHR22846:SF2">
    <property type="entry name" value="F-BOX-LIKE_WD REPEAT-CONTAINING PROTEIN EBI"/>
    <property type="match status" value="1"/>
</dbReference>
<evidence type="ECO:0000259" key="3">
    <source>
        <dbReference type="Pfam" id="PF08662"/>
    </source>
</evidence>
<comment type="caution">
    <text evidence="5">The sequence shown here is derived from an EMBL/GenBank/DDBJ whole genome shotgun (WGS) entry which is preliminary data.</text>
</comment>
<accession>A0A090W221</accession>
<dbReference type="GO" id="GO:0003714">
    <property type="term" value="F:transcription corepressor activity"/>
    <property type="evidence" value="ECO:0007669"/>
    <property type="project" value="InterPro"/>
</dbReference>
<proteinExistence type="predicted"/>
<gene>
    <name evidence="4" type="ORF">JCM19301_2640</name>
    <name evidence="5" type="ORF">JCM19302_3005</name>
    <name evidence="6" type="ORF">JCM19538_763</name>
</gene>
<dbReference type="SUPFAM" id="SSF50978">
    <property type="entry name" value="WD40 repeat-like"/>
    <property type="match status" value="1"/>
</dbReference>
<evidence type="ECO:0000313" key="7">
    <source>
        <dbReference type="Proteomes" id="UP000029646"/>
    </source>
</evidence>
<keyword evidence="2" id="KW-0677">Repeat</keyword>
<sequence>MNTKKSILIILSFILIYGCKENGKKVETERENWWLWTANWNPNNNQISVGGTQDTLRLFSSETYQLIDNIPLRGTITKTKWHPIKNKLAISMQDEKSKSLILDPISKEQIVLDSLDESGARAIGWNNKGELLAVGDYSGFLNIYNESGGIIKRINTKQKGLIGLDWHPKKNIITVVGERVSIYDFEKDSIYDIKPRKEDVLMLCVAWNPNGEFFVTGDYGDFEKDYPPLLQFWSANGKNLRNIDKSKAEFRNLKWSTDGKFLATASESLRLWNENGDLLEESESGNLLWGIDWNESDSKIVTTDEKGKIIIWDKELKQIQELKY</sequence>
<evidence type="ECO:0000313" key="5">
    <source>
        <dbReference type="EMBL" id="GAL71050.1"/>
    </source>
</evidence>
<dbReference type="PANTHER" id="PTHR22846">
    <property type="entry name" value="WD40 REPEAT PROTEIN"/>
    <property type="match status" value="1"/>
</dbReference>
<dbReference type="Proteomes" id="UP000029641">
    <property type="component" value="Unassembled WGS sequence"/>
</dbReference>
<dbReference type="EMBL" id="BBNS01000009">
    <property type="protein sequence ID" value="GAL71050.1"/>
    <property type="molecule type" value="Genomic_DNA"/>
</dbReference>
<dbReference type="RefSeq" id="WP_042243810.1">
    <property type="nucleotide sequence ID" value="NZ_BBNR01000009.1"/>
</dbReference>
<dbReference type="EMBL" id="BBNY01000068">
    <property type="protein sequence ID" value="GAL90023.1"/>
    <property type="molecule type" value="Genomic_DNA"/>
</dbReference>